<dbReference type="AlphaFoldDB" id="A0AAD5YMQ0"/>
<evidence type="ECO:0000313" key="3">
    <source>
        <dbReference type="EMBL" id="KAJ3490214.1"/>
    </source>
</evidence>
<feature type="compositionally biased region" description="Low complexity" evidence="1">
    <location>
        <begin position="100"/>
        <end position="117"/>
    </location>
</feature>
<organism evidence="3 4">
    <name type="scientific">Meripilus lineatus</name>
    <dbReference type="NCBI Taxonomy" id="2056292"/>
    <lineage>
        <taxon>Eukaryota</taxon>
        <taxon>Fungi</taxon>
        <taxon>Dikarya</taxon>
        <taxon>Basidiomycota</taxon>
        <taxon>Agaricomycotina</taxon>
        <taxon>Agaricomycetes</taxon>
        <taxon>Polyporales</taxon>
        <taxon>Meripilaceae</taxon>
        <taxon>Meripilus</taxon>
    </lineage>
</organism>
<protein>
    <recommendedName>
        <fullName evidence="2">DUF7918 domain-containing protein</fullName>
    </recommendedName>
</protein>
<proteinExistence type="predicted"/>
<evidence type="ECO:0000259" key="2">
    <source>
        <dbReference type="Pfam" id="PF25534"/>
    </source>
</evidence>
<comment type="caution">
    <text evidence="3">The sequence shown here is derived from an EMBL/GenBank/DDBJ whole genome shotgun (WGS) entry which is preliminary data.</text>
</comment>
<dbReference type="PANTHER" id="PTHR36223:SF1">
    <property type="entry name" value="TRANSCRIPTION ELONGATION FACTOR EAF N-TERMINAL DOMAIN-CONTAINING PROTEIN"/>
    <property type="match status" value="1"/>
</dbReference>
<dbReference type="Pfam" id="PF25534">
    <property type="entry name" value="DUF7918"/>
    <property type="match status" value="1"/>
</dbReference>
<dbReference type="EMBL" id="JANAWD010000031">
    <property type="protein sequence ID" value="KAJ3490214.1"/>
    <property type="molecule type" value="Genomic_DNA"/>
</dbReference>
<feature type="region of interest" description="Disordered" evidence="1">
    <location>
        <begin position="98"/>
        <end position="150"/>
    </location>
</feature>
<reference evidence="3" key="1">
    <citation type="submission" date="2022-07" db="EMBL/GenBank/DDBJ databases">
        <title>Genome Sequence of Physisporinus lineatus.</title>
        <authorList>
            <person name="Buettner E."/>
        </authorList>
    </citation>
    <scope>NUCLEOTIDE SEQUENCE</scope>
    <source>
        <strain evidence="3">VT162</strain>
    </source>
</reference>
<dbReference type="Proteomes" id="UP001212997">
    <property type="component" value="Unassembled WGS sequence"/>
</dbReference>
<dbReference type="InterPro" id="IPR057678">
    <property type="entry name" value="DUF7918"/>
</dbReference>
<name>A0AAD5YMQ0_9APHY</name>
<evidence type="ECO:0000313" key="4">
    <source>
        <dbReference type="Proteomes" id="UP001212997"/>
    </source>
</evidence>
<keyword evidence="4" id="KW-1185">Reference proteome</keyword>
<gene>
    <name evidence="3" type="ORF">NLI96_g1571</name>
</gene>
<evidence type="ECO:0000256" key="1">
    <source>
        <dbReference type="SAM" id="MobiDB-lite"/>
    </source>
</evidence>
<dbReference type="PANTHER" id="PTHR36223">
    <property type="entry name" value="BETA-LACTAMASE-TYPE TRANSPEPTIDASE FOLD DOMAIN CONTAINING PROTEIN"/>
    <property type="match status" value="1"/>
</dbReference>
<accession>A0AAD5YMQ0</accession>
<feature type="domain" description="DUF7918" evidence="2">
    <location>
        <begin position="10"/>
        <end position="202"/>
    </location>
</feature>
<sequence length="397" mass="42897">MITHRGFSAWISSEGQSLRSYEPTLDNRENKVSCWIPSSEGKTFTVHWRDNGGGIDTAAYIYLDGFVVPGHFLYGSGEAERSGIRSSPIHERPFTFAKVGRGSRNTSGTPSSSGTGSIILKIKRVKRQGLHPPNALQPPPDASRRGNKRRMDHCVSYGQSKETRNQVQTTWSFEPYDPANPRSYVTFEFRYRPAEFLVDQGIMSAAEWRNANRNRIQQDTPPVTPYPGGQELFSLPDDPPTPTQESFNHYQNFFVPHIPQWDPSPPFYPANGVPMGNFSDGSFQASSYTGGDVYTGNFSAASSSVGTFSAAGPSEGTYSYSTAGPSMGTYSAAGSSVGTYPAAGSSVGTFSAAGSSMGTFSADNSSAGTYSAGTYPAGDMSYQGHSMNYNNSTYSFS</sequence>